<dbReference type="InterPro" id="IPR019984">
    <property type="entry name" value="Ribosomal_uS17_bact/chlr"/>
</dbReference>
<dbReference type="NCBIfam" id="TIGR03635">
    <property type="entry name" value="uS17_bact"/>
    <property type="match status" value="1"/>
</dbReference>
<dbReference type="PROSITE" id="PS00056">
    <property type="entry name" value="RIBOSOMAL_S17"/>
    <property type="match status" value="1"/>
</dbReference>
<dbReference type="HAMAP" id="MF_01345_B">
    <property type="entry name" value="Ribosomal_uS17_B"/>
    <property type="match status" value="1"/>
</dbReference>
<evidence type="ECO:0000256" key="3">
    <source>
        <dbReference type="ARBA" id="ARBA00022884"/>
    </source>
</evidence>
<dbReference type="NCBIfam" id="NF004123">
    <property type="entry name" value="PRK05610.1"/>
    <property type="match status" value="1"/>
</dbReference>
<dbReference type="GO" id="GO:0006412">
    <property type="term" value="P:translation"/>
    <property type="evidence" value="ECO:0007669"/>
    <property type="project" value="InterPro"/>
</dbReference>
<keyword evidence="2" id="KW-0699">rRNA-binding</keyword>
<dbReference type="SUPFAM" id="SSF50249">
    <property type="entry name" value="Nucleic acid-binding proteins"/>
    <property type="match status" value="1"/>
</dbReference>
<accession>A0A3B1DZ84</accession>
<gene>
    <name evidence="6" type="ORF">MNBD_NITROSPIRAE03-1779</name>
</gene>
<evidence type="ECO:0000313" key="6">
    <source>
        <dbReference type="EMBL" id="VAX34397.1"/>
    </source>
</evidence>
<evidence type="ECO:0000256" key="1">
    <source>
        <dbReference type="ARBA" id="ARBA00010254"/>
    </source>
</evidence>
<protein>
    <submittedName>
        <fullName evidence="6">SSU ribosomal protein S17p (S11e)</fullName>
    </submittedName>
</protein>
<dbReference type="PANTHER" id="PTHR10744:SF1">
    <property type="entry name" value="SMALL RIBOSOMAL SUBUNIT PROTEIN US17M"/>
    <property type="match status" value="1"/>
</dbReference>
<dbReference type="Gene3D" id="2.40.50.140">
    <property type="entry name" value="Nucleic acid-binding proteins"/>
    <property type="match status" value="1"/>
</dbReference>
<dbReference type="PRINTS" id="PR00973">
    <property type="entry name" value="RIBOSOMALS17"/>
</dbReference>
<dbReference type="PANTHER" id="PTHR10744">
    <property type="entry name" value="40S RIBOSOMAL PROTEIN S11 FAMILY MEMBER"/>
    <property type="match status" value="1"/>
</dbReference>
<keyword evidence="3" id="KW-0694">RNA-binding</keyword>
<organism evidence="6">
    <name type="scientific">hydrothermal vent metagenome</name>
    <dbReference type="NCBI Taxonomy" id="652676"/>
    <lineage>
        <taxon>unclassified sequences</taxon>
        <taxon>metagenomes</taxon>
        <taxon>ecological metagenomes</taxon>
    </lineage>
</organism>
<keyword evidence="5" id="KW-0687">Ribonucleoprotein</keyword>
<reference evidence="6" key="1">
    <citation type="submission" date="2018-06" db="EMBL/GenBank/DDBJ databases">
        <authorList>
            <person name="Zhirakovskaya E."/>
        </authorList>
    </citation>
    <scope>NUCLEOTIDE SEQUENCE</scope>
</reference>
<evidence type="ECO:0000256" key="4">
    <source>
        <dbReference type="ARBA" id="ARBA00022980"/>
    </source>
</evidence>
<sequence length="81" mass="9516">MPRKVFVGKVISDKMDKTVTVAVTRQYKHQLYKKIIKRVSKFKAHDEDNRCKSGDTVRILESRPLSKTKRWVIVDVLKKES</sequence>
<dbReference type="CDD" id="cd00364">
    <property type="entry name" value="Ribosomal_uS17"/>
    <property type="match status" value="1"/>
</dbReference>
<dbReference type="InterPro" id="IPR019979">
    <property type="entry name" value="Ribosomal_uS17_CS"/>
</dbReference>
<dbReference type="InterPro" id="IPR012340">
    <property type="entry name" value="NA-bd_OB-fold"/>
</dbReference>
<keyword evidence="4 6" id="KW-0689">Ribosomal protein</keyword>
<comment type="similarity">
    <text evidence="1">Belongs to the universal ribosomal protein uS17 family.</text>
</comment>
<evidence type="ECO:0000256" key="2">
    <source>
        <dbReference type="ARBA" id="ARBA00022730"/>
    </source>
</evidence>
<dbReference type="AlphaFoldDB" id="A0A3B1DZ84"/>
<dbReference type="GO" id="GO:0003735">
    <property type="term" value="F:structural constituent of ribosome"/>
    <property type="evidence" value="ECO:0007669"/>
    <property type="project" value="InterPro"/>
</dbReference>
<dbReference type="GO" id="GO:0022627">
    <property type="term" value="C:cytosolic small ribosomal subunit"/>
    <property type="evidence" value="ECO:0007669"/>
    <property type="project" value="TreeGrafter"/>
</dbReference>
<dbReference type="InterPro" id="IPR000266">
    <property type="entry name" value="Ribosomal_uS17"/>
</dbReference>
<dbReference type="GO" id="GO:0019843">
    <property type="term" value="F:rRNA binding"/>
    <property type="evidence" value="ECO:0007669"/>
    <property type="project" value="UniProtKB-KW"/>
</dbReference>
<dbReference type="EMBL" id="UOGI01000311">
    <property type="protein sequence ID" value="VAX34397.1"/>
    <property type="molecule type" value="Genomic_DNA"/>
</dbReference>
<name>A0A3B1DZ84_9ZZZZ</name>
<dbReference type="Pfam" id="PF00366">
    <property type="entry name" value="Ribosomal_S17"/>
    <property type="match status" value="1"/>
</dbReference>
<evidence type="ECO:0000256" key="5">
    <source>
        <dbReference type="ARBA" id="ARBA00023274"/>
    </source>
</evidence>
<proteinExistence type="inferred from homology"/>